<keyword evidence="2" id="KW-0812">Transmembrane</keyword>
<comment type="caution">
    <text evidence="3">The sequence shown here is derived from an EMBL/GenBank/DDBJ whole genome shotgun (WGS) entry which is preliminary data.</text>
</comment>
<feature type="transmembrane region" description="Helical" evidence="2">
    <location>
        <begin position="53"/>
        <end position="71"/>
    </location>
</feature>
<keyword evidence="2" id="KW-1133">Transmembrane helix</keyword>
<keyword evidence="4" id="KW-1185">Reference proteome</keyword>
<name>A0ABQ1XPV1_9MICC</name>
<dbReference type="EMBL" id="BMKU01000006">
    <property type="protein sequence ID" value="GGG99654.1"/>
    <property type="molecule type" value="Genomic_DNA"/>
</dbReference>
<evidence type="ECO:0000256" key="1">
    <source>
        <dbReference type="SAM" id="MobiDB-lite"/>
    </source>
</evidence>
<evidence type="ECO:0000313" key="3">
    <source>
        <dbReference type="EMBL" id="GGG99654.1"/>
    </source>
</evidence>
<evidence type="ECO:0000313" key="4">
    <source>
        <dbReference type="Proteomes" id="UP000596938"/>
    </source>
</evidence>
<organism evidence="3 4">
    <name type="scientific">Pseudarthrobacter polychromogenes</name>
    <dbReference type="NCBI Taxonomy" id="1676"/>
    <lineage>
        <taxon>Bacteria</taxon>
        <taxon>Bacillati</taxon>
        <taxon>Actinomycetota</taxon>
        <taxon>Actinomycetes</taxon>
        <taxon>Micrococcales</taxon>
        <taxon>Micrococcaceae</taxon>
        <taxon>Pseudarthrobacter</taxon>
    </lineage>
</organism>
<proteinExistence type="predicted"/>
<gene>
    <name evidence="3" type="ORF">GCM10011577_24020</name>
</gene>
<evidence type="ECO:0000256" key="2">
    <source>
        <dbReference type="SAM" id="Phobius"/>
    </source>
</evidence>
<feature type="region of interest" description="Disordered" evidence="1">
    <location>
        <begin position="113"/>
        <end position="135"/>
    </location>
</feature>
<dbReference type="RefSeq" id="WP_188811292.1">
    <property type="nucleotide sequence ID" value="NZ_BAAAWV010000001.1"/>
</dbReference>
<reference evidence="4" key="1">
    <citation type="journal article" date="2019" name="Int. J. Syst. Evol. Microbiol.">
        <title>The Global Catalogue of Microorganisms (GCM) 10K type strain sequencing project: providing services to taxonomists for standard genome sequencing and annotation.</title>
        <authorList>
            <consortium name="The Broad Institute Genomics Platform"/>
            <consortium name="The Broad Institute Genome Sequencing Center for Infectious Disease"/>
            <person name="Wu L."/>
            <person name="Ma J."/>
        </authorList>
    </citation>
    <scope>NUCLEOTIDE SEQUENCE [LARGE SCALE GENOMIC DNA]</scope>
    <source>
        <strain evidence="4">CGMCC 1.1927</strain>
    </source>
</reference>
<accession>A0ABQ1XPV1</accession>
<dbReference type="Proteomes" id="UP000596938">
    <property type="component" value="Unassembled WGS sequence"/>
</dbReference>
<feature type="compositionally biased region" description="Polar residues" evidence="1">
    <location>
        <begin position="119"/>
        <end position="135"/>
    </location>
</feature>
<feature type="transmembrane region" description="Helical" evidence="2">
    <location>
        <begin position="77"/>
        <end position="93"/>
    </location>
</feature>
<keyword evidence="2" id="KW-0472">Membrane</keyword>
<sequence length="135" mass="14685">MSEGYKPINRVPASFERGSAAVLMEQSAHRRLDHPSPQNTKVGSINMLRKQKVLVASLITAAVVVTLGLLLGWEWGAGVLIGLGAGLGTWIGVRSGNKHAKETDEYREQWLNKRAKRQQPGQTSPESLDSDNPGN</sequence>
<protein>
    <submittedName>
        <fullName evidence="3">Uncharacterized protein</fullName>
    </submittedName>
</protein>